<comment type="caution">
    <text evidence="1">The sequence shown here is derived from an EMBL/GenBank/DDBJ whole genome shotgun (WGS) entry which is preliminary data.</text>
</comment>
<dbReference type="Proteomes" id="UP001161691">
    <property type="component" value="Unassembled WGS sequence"/>
</dbReference>
<protein>
    <submittedName>
        <fullName evidence="1">ADP-ribosylglycohydrolase family protein</fullName>
    </submittedName>
</protein>
<dbReference type="Gene3D" id="1.10.4080.10">
    <property type="entry name" value="ADP-ribosylation/Crystallin J1"/>
    <property type="match status" value="1"/>
</dbReference>
<evidence type="ECO:0000313" key="1">
    <source>
        <dbReference type="EMBL" id="MDI4648725.1"/>
    </source>
</evidence>
<accession>A0ABT6TPP0</accession>
<dbReference type="Pfam" id="PF03747">
    <property type="entry name" value="ADP_ribosyl_GH"/>
    <property type="match status" value="1"/>
</dbReference>
<dbReference type="SUPFAM" id="SSF101478">
    <property type="entry name" value="ADP-ribosylglycohydrolase"/>
    <property type="match status" value="1"/>
</dbReference>
<keyword evidence="2" id="KW-1185">Reference proteome</keyword>
<sequence length="294" mass="31968">MELAERIRGGLYGVAVGDALGGTTEFMSPREIAERHGYLTEIIGGGVWRLEPGEVTDDTMMTLCVADGILEAPRDPVRAIGRHFLDWYASDPKDIGNIIRTVLATYEGNWFEAALLADLNLGQSAGNGSLMRCLPVALRYPEWADVSRVSRMQSKMTHYDERCNEACEIYNRIAFAMLEGETPLREAIADAVAGTAYEAMLASEPNCESSGYVVHTFRWVLHLLLTSDSFEEVVQRAANQGGDSDTIGAIAGGLAGVHWGFTGIPERYSSQILLKDRLDKTCAAILATRSGTAG</sequence>
<dbReference type="PANTHER" id="PTHR16222:SF12">
    <property type="entry name" value="ADP-RIBOSYLGLYCOHYDROLASE-RELATED"/>
    <property type="match status" value="1"/>
</dbReference>
<proteinExistence type="predicted"/>
<dbReference type="EMBL" id="JAGRPV010000001">
    <property type="protein sequence ID" value="MDI4648725.1"/>
    <property type="molecule type" value="Genomic_DNA"/>
</dbReference>
<organism evidence="1 2">
    <name type="scientific">Cohnella hashimotonis</name>
    <dbReference type="NCBI Taxonomy" id="2826895"/>
    <lineage>
        <taxon>Bacteria</taxon>
        <taxon>Bacillati</taxon>
        <taxon>Bacillota</taxon>
        <taxon>Bacilli</taxon>
        <taxon>Bacillales</taxon>
        <taxon>Paenibacillaceae</taxon>
        <taxon>Cohnella</taxon>
    </lineage>
</organism>
<dbReference type="InterPro" id="IPR050792">
    <property type="entry name" value="ADP-ribosylglycohydrolase"/>
</dbReference>
<dbReference type="RefSeq" id="WP_282911420.1">
    <property type="nucleotide sequence ID" value="NZ_JAGRPV010000001.1"/>
</dbReference>
<evidence type="ECO:0000313" key="2">
    <source>
        <dbReference type="Proteomes" id="UP001161691"/>
    </source>
</evidence>
<dbReference type="InterPro" id="IPR036705">
    <property type="entry name" value="Ribosyl_crysJ1_sf"/>
</dbReference>
<reference evidence="1" key="1">
    <citation type="submission" date="2023-04" db="EMBL/GenBank/DDBJ databases">
        <title>Comparative genomic analysis of Cohnella hashimotonis sp. nov., isolated from the International Space Station.</title>
        <authorList>
            <person name="Venkateswaran K."/>
            <person name="Simpson A."/>
        </authorList>
    </citation>
    <scope>NUCLEOTIDE SEQUENCE</scope>
    <source>
        <strain evidence="1">F6_2S_P_1</strain>
    </source>
</reference>
<dbReference type="InterPro" id="IPR005502">
    <property type="entry name" value="Ribosyl_crysJ1"/>
</dbReference>
<name>A0ABT6TPP0_9BACL</name>
<gene>
    <name evidence="1" type="ORF">KB449_27470</name>
</gene>
<dbReference type="PANTHER" id="PTHR16222">
    <property type="entry name" value="ADP-RIBOSYLGLYCOHYDROLASE"/>
    <property type="match status" value="1"/>
</dbReference>